<sequence>MEDGHSRYTISSSPSTIDVTSFMFITRDDLHNSGALCCVTVWHFERRCCFVGVAATKTMCSASHYDLGKKSEFWMPKFFGWFLCCWQCLQLVLGLTMLVLVHVVVVLVVLEGWVVAANGNVPSSQNPNSNKLGTSLIVVYYKSVKEESGVGATKVGWGNVADCPAVEGECSEDDTTYEDYSSVQKPAFCVIGEPDFDSGPPWTRMS</sequence>
<feature type="transmembrane region" description="Helical" evidence="1">
    <location>
        <begin position="78"/>
        <end position="110"/>
    </location>
</feature>
<evidence type="ECO:0000313" key="3">
    <source>
        <dbReference type="Proteomes" id="UP000834106"/>
    </source>
</evidence>
<dbReference type="EMBL" id="OU503045">
    <property type="protein sequence ID" value="CAI9769629.1"/>
    <property type="molecule type" value="Genomic_DNA"/>
</dbReference>
<keyword evidence="3" id="KW-1185">Reference proteome</keyword>
<evidence type="ECO:0000256" key="1">
    <source>
        <dbReference type="SAM" id="Phobius"/>
    </source>
</evidence>
<keyword evidence="1" id="KW-1133">Transmembrane helix</keyword>
<keyword evidence="1" id="KW-0812">Transmembrane</keyword>
<dbReference type="Proteomes" id="UP000834106">
    <property type="component" value="Chromosome 10"/>
</dbReference>
<gene>
    <name evidence="2" type="ORF">FPE_LOCUS16661</name>
</gene>
<dbReference type="AlphaFoldDB" id="A0AAD2DXM9"/>
<reference evidence="2" key="1">
    <citation type="submission" date="2023-05" db="EMBL/GenBank/DDBJ databases">
        <authorList>
            <person name="Huff M."/>
        </authorList>
    </citation>
    <scope>NUCLEOTIDE SEQUENCE</scope>
</reference>
<evidence type="ECO:0000313" key="2">
    <source>
        <dbReference type="EMBL" id="CAI9769629.1"/>
    </source>
</evidence>
<protein>
    <submittedName>
        <fullName evidence="2">Uncharacterized protein</fullName>
    </submittedName>
</protein>
<proteinExistence type="predicted"/>
<accession>A0AAD2DXM9</accession>
<name>A0AAD2DXM9_9LAMI</name>
<organism evidence="2 3">
    <name type="scientific">Fraxinus pennsylvanica</name>
    <dbReference type="NCBI Taxonomy" id="56036"/>
    <lineage>
        <taxon>Eukaryota</taxon>
        <taxon>Viridiplantae</taxon>
        <taxon>Streptophyta</taxon>
        <taxon>Embryophyta</taxon>
        <taxon>Tracheophyta</taxon>
        <taxon>Spermatophyta</taxon>
        <taxon>Magnoliopsida</taxon>
        <taxon>eudicotyledons</taxon>
        <taxon>Gunneridae</taxon>
        <taxon>Pentapetalae</taxon>
        <taxon>asterids</taxon>
        <taxon>lamiids</taxon>
        <taxon>Lamiales</taxon>
        <taxon>Oleaceae</taxon>
        <taxon>Oleeae</taxon>
        <taxon>Fraxinus</taxon>
    </lineage>
</organism>
<keyword evidence="1" id="KW-0472">Membrane</keyword>